<dbReference type="InterPro" id="IPR013325">
    <property type="entry name" value="RNA_pol_sigma_r2"/>
</dbReference>
<gene>
    <name evidence="7" type="ORF">AAV94_11550</name>
</gene>
<dbReference type="GO" id="GO:0003677">
    <property type="term" value="F:DNA binding"/>
    <property type="evidence" value="ECO:0007669"/>
    <property type="project" value="InterPro"/>
</dbReference>
<dbReference type="AlphaFoldDB" id="A0A0U1PYA9"/>
<evidence type="ECO:0000313" key="7">
    <source>
        <dbReference type="EMBL" id="KKW67447.1"/>
    </source>
</evidence>
<evidence type="ECO:0000256" key="1">
    <source>
        <dbReference type="ARBA" id="ARBA00010641"/>
    </source>
</evidence>
<feature type="domain" description="RNA polymerase sigma factor 70 region 4 type 2" evidence="6">
    <location>
        <begin position="108"/>
        <end position="157"/>
    </location>
</feature>
<dbReference type="InterPro" id="IPR013249">
    <property type="entry name" value="RNA_pol_sigma70_r4_t2"/>
</dbReference>
<dbReference type="EMBL" id="LBNQ01000033">
    <property type="protein sequence ID" value="KKW67447.1"/>
    <property type="molecule type" value="Genomic_DNA"/>
</dbReference>
<evidence type="ECO:0008006" key="9">
    <source>
        <dbReference type="Google" id="ProtNLM"/>
    </source>
</evidence>
<dbReference type="NCBIfam" id="TIGR02937">
    <property type="entry name" value="sigma70-ECF"/>
    <property type="match status" value="1"/>
</dbReference>
<protein>
    <recommendedName>
        <fullName evidence="9">RNA polymerase subunit sigma-24</fullName>
    </recommendedName>
</protein>
<dbReference type="STRING" id="1610491.AAV94_11550"/>
<keyword evidence="4" id="KW-0804">Transcription</keyword>
<accession>A0A0U1PYA9</accession>
<evidence type="ECO:0000256" key="4">
    <source>
        <dbReference type="ARBA" id="ARBA00023163"/>
    </source>
</evidence>
<keyword evidence="3" id="KW-0731">Sigma factor</keyword>
<dbReference type="InterPro" id="IPR013324">
    <property type="entry name" value="RNA_pol_sigma_r3/r4-like"/>
</dbReference>
<dbReference type="Proteomes" id="UP000050580">
    <property type="component" value="Unassembled WGS sequence"/>
</dbReference>
<evidence type="ECO:0000313" key="8">
    <source>
        <dbReference type="Proteomes" id="UP000050580"/>
    </source>
</evidence>
<dbReference type="Pfam" id="PF08281">
    <property type="entry name" value="Sigma70_r4_2"/>
    <property type="match status" value="1"/>
</dbReference>
<evidence type="ECO:0000259" key="6">
    <source>
        <dbReference type="Pfam" id="PF08281"/>
    </source>
</evidence>
<dbReference type="InterPro" id="IPR039425">
    <property type="entry name" value="RNA_pol_sigma-70-like"/>
</dbReference>
<keyword evidence="8" id="KW-1185">Reference proteome</keyword>
<dbReference type="GO" id="GO:0016987">
    <property type="term" value="F:sigma factor activity"/>
    <property type="evidence" value="ECO:0007669"/>
    <property type="project" value="UniProtKB-KW"/>
</dbReference>
<dbReference type="InterPro" id="IPR014284">
    <property type="entry name" value="RNA_pol_sigma-70_dom"/>
</dbReference>
<dbReference type="InterPro" id="IPR007627">
    <property type="entry name" value="RNA_pol_sigma70_r2"/>
</dbReference>
<dbReference type="Gene3D" id="1.10.10.10">
    <property type="entry name" value="Winged helix-like DNA-binding domain superfamily/Winged helix DNA-binding domain"/>
    <property type="match status" value="1"/>
</dbReference>
<evidence type="ECO:0000256" key="2">
    <source>
        <dbReference type="ARBA" id="ARBA00023015"/>
    </source>
</evidence>
<dbReference type="Pfam" id="PF04542">
    <property type="entry name" value="Sigma70_r2"/>
    <property type="match status" value="1"/>
</dbReference>
<evidence type="ECO:0000259" key="5">
    <source>
        <dbReference type="Pfam" id="PF04542"/>
    </source>
</evidence>
<comment type="caution">
    <text evidence="7">The sequence shown here is derived from an EMBL/GenBank/DDBJ whole genome shotgun (WGS) entry which is preliminary data.</text>
</comment>
<proteinExistence type="inferred from homology"/>
<organism evidence="7 8">
    <name type="scientific">Lampropedia cohaerens</name>
    <dbReference type="NCBI Taxonomy" id="1610491"/>
    <lineage>
        <taxon>Bacteria</taxon>
        <taxon>Pseudomonadati</taxon>
        <taxon>Pseudomonadota</taxon>
        <taxon>Betaproteobacteria</taxon>
        <taxon>Burkholderiales</taxon>
        <taxon>Comamonadaceae</taxon>
        <taxon>Lampropedia</taxon>
    </lineage>
</organism>
<dbReference type="Gene3D" id="1.10.1740.10">
    <property type="match status" value="1"/>
</dbReference>
<sequence length="167" mass="19327">MKRDPHIVFLDHRQELLTWLTRRLHAREQAEDMVQELYLRFVQHAAGHHVDDTRAYLFQMARNMLADLGRQQQARATDTHSHDEPLMLAVPDTAPGPEQVAAARSRLRQLAACLEQLPPLTQRIFLLNRVHDMSYQEVATQLDVSVSTVQKHLTRALCHVTEQMKTH</sequence>
<feature type="domain" description="RNA polymerase sigma-70 region 2" evidence="5">
    <location>
        <begin position="10"/>
        <end position="73"/>
    </location>
</feature>
<keyword evidence="2" id="KW-0805">Transcription regulation</keyword>
<reference evidence="7 8" key="1">
    <citation type="submission" date="2015-05" db="EMBL/GenBank/DDBJ databases">
        <title>Draft genome sequence of Lampropedia sp. CT6, isolated from the microbial mat of a hot water spring, located at Manikaran, India.</title>
        <authorList>
            <person name="Tripathi C."/>
            <person name="Rani P."/>
            <person name="Mahato N.K."/>
            <person name="Lal R."/>
        </authorList>
    </citation>
    <scope>NUCLEOTIDE SEQUENCE [LARGE SCALE GENOMIC DNA]</scope>
    <source>
        <strain evidence="7 8">CT6</strain>
    </source>
</reference>
<dbReference type="CDD" id="cd06171">
    <property type="entry name" value="Sigma70_r4"/>
    <property type="match status" value="1"/>
</dbReference>
<dbReference type="PANTHER" id="PTHR43133:SF63">
    <property type="entry name" value="RNA POLYMERASE SIGMA FACTOR FECI-RELATED"/>
    <property type="match status" value="1"/>
</dbReference>
<dbReference type="GO" id="GO:0006352">
    <property type="term" value="P:DNA-templated transcription initiation"/>
    <property type="evidence" value="ECO:0007669"/>
    <property type="project" value="InterPro"/>
</dbReference>
<dbReference type="InterPro" id="IPR036388">
    <property type="entry name" value="WH-like_DNA-bd_sf"/>
</dbReference>
<evidence type="ECO:0000256" key="3">
    <source>
        <dbReference type="ARBA" id="ARBA00023082"/>
    </source>
</evidence>
<dbReference type="PANTHER" id="PTHR43133">
    <property type="entry name" value="RNA POLYMERASE ECF-TYPE SIGMA FACTO"/>
    <property type="match status" value="1"/>
</dbReference>
<name>A0A0U1PYA9_9BURK</name>
<dbReference type="RefSeq" id="WP_046742379.1">
    <property type="nucleotide sequence ID" value="NZ_LBNQ01000033.1"/>
</dbReference>
<comment type="similarity">
    <text evidence="1">Belongs to the sigma-70 factor family. ECF subfamily.</text>
</comment>
<dbReference type="SUPFAM" id="SSF88946">
    <property type="entry name" value="Sigma2 domain of RNA polymerase sigma factors"/>
    <property type="match status" value="1"/>
</dbReference>
<dbReference type="SUPFAM" id="SSF88659">
    <property type="entry name" value="Sigma3 and sigma4 domains of RNA polymerase sigma factors"/>
    <property type="match status" value="1"/>
</dbReference>